<evidence type="ECO:0000313" key="2">
    <source>
        <dbReference type="EMBL" id="OWK31444.1"/>
    </source>
</evidence>
<feature type="chain" id="PRO_5012647908" description="Outer membrane beta-barrel protein" evidence="1">
    <location>
        <begin position="24"/>
        <end position="432"/>
    </location>
</feature>
<dbReference type="EMBL" id="NBBI01000002">
    <property type="protein sequence ID" value="OWK31444.1"/>
    <property type="molecule type" value="Genomic_DNA"/>
</dbReference>
<evidence type="ECO:0000313" key="3">
    <source>
        <dbReference type="Proteomes" id="UP000197290"/>
    </source>
</evidence>
<evidence type="ECO:0008006" key="4">
    <source>
        <dbReference type="Google" id="ProtNLM"/>
    </source>
</evidence>
<dbReference type="Pfam" id="PF10082">
    <property type="entry name" value="BBP2_2"/>
    <property type="match status" value="1"/>
</dbReference>
<dbReference type="InterPro" id="IPR018759">
    <property type="entry name" value="BBP2_2"/>
</dbReference>
<comment type="caution">
    <text evidence="2">The sequence shown here is derived from an EMBL/GenBank/DDBJ whole genome shotgun (WGS) entry which is preliminary data.</text>
</comment>
<organism evidence="2 3">
    <name type="scientific">Sphingomonas dokdonensis</name>
    <dbReference type="NCBI Taxonomy" id="344880"/>
    <lineage>
        <taxon>Bacteria</taxon>
        <taxon>Pseudomonadati</taxon>
        <taxon>Pseudomonadota</taxon>
        <taxon>Alphaproteobacteria</taxon>
        <taxon>Sphingomonadales</taxon>
        <taxon>Sphingomonadaceae</taxon>
        <taxon>Sphingomonas</taxon>
    </lineage>
</organism>
<proteinExistence type="predicted"/>
<name>A0A245ZNX5_9SPHN</name>
<dbReference type="RefSeq" id="WP_088366779.1">
    <property type="nucleotide sequence ID" value="NZ_NBBI01000002.1"/>
</dbReference>
<sequence>MGTRPALALIAVMAAGAPVVAHAQDGLVVQPAVPQGFNRDRNVSVASRPRPDYTPTGVRVGGLMFFPRLETNAGATSNAYLTQRNETAAPYISIEPSLRVASIWSRHSLQVNASGLARNYIGESRRNERQWNLGTVGEVELGRAITVTGEASASQSFENQFSGEVDSNVAALSRFRRDFVSIRPEYTSGRVRAFLLADYADFRFAPVRLSDGTLRSQENRNRHVSRLTGQFEYARTPSISLFGQLGYVGTTFDGNVVGVDALSSDAARAVVGLNVDLAGRARGTIGVGYSNRDYRAASFDSVGGVIAEVQVDLFPTERFTISTGARRTIEDATFGNVTPRPFWDNRLTLGGDYELLNNLILSADGQYALQNFINEDRTNSTYRLASRARYLISRRMTLEGSLSYAKRDSRGAQAGTNNAGEGRIEAGLTYHM</sequence>
<feature type="signal peptide" evidence="1">
    <location>
        <begin position="1"/>
        <end position="23"/>
    </location>
</feature>
<evidence type="ECO:0000256" key="1">
    <source>
        <dbReference type="SAM" id="SignalP"/>
    </source>
</evidence>
<dbReference type="Proteomes" id="UP000197290">
    <property type="component" value="Unassembled WGS sequence"/>
</dbReference>
<gene>
    <name evidence="2" type="ORF">SPDO_14530</name>
</gene>
<reference evidence="2 3" key="1">
    <citation type="submission" date="2017-03" db="EMBL/GenBank/DDBJ databases">
        <title>Genome sequence of Sphingomonas dokdonensis DSM 21029.</title>
        <authorList>
            <person name="Poehlein A."/>
            <person name="Wuebbeler J.H."/>
            <person name="Steinbuechel A."/>
            <person name="Daniel R."/>
        </authorList>
    </citation>
    <scope>NUCLEOTIDE SEQUENCE [LARGE SCALE GENOMIC DNA]</scope>
    <source>
        <strain evidence="2 3">DSM 21029</strain>
    </source>
</reference>
<keyword evidence="3" id="KW-1185">Reference proteome</keyword>
<accession>A0A245ZNX5</accession>
<keyword evidence="1" id="KW-0732">Signal</keyword>
<protein>
    <recommendedName>
        <fullName evidence="4">Outer membrane beta-barrel protein</fullName>
    </recommendedName>
</protein>
<dbReference type="AlphaFoldDB" id="A0A245ZNX5"/>